<comment type="caution">
    <text evidence="9">The sequence shown here is derived from an EMBL/GenBank/DDBJ whole genome shotgun (WGS) entry which is preliminary data.</text>
</comment>
<keyword evidence="1" id="KW-0479">Metal-binding</keyword>
<dbReference type="InterPro" id="IPR006612">
    <property type="entry name" value="THAP_Znf"/>
</dbReference>
<dbReference type="Pfam" id="PF05485">
    <property type="entry name" value="THAP"/>
    <property type="match status" value="1"/>
</dbReference>
<protein>
    <submittedName>
        <fullName evidence="9">DNA transposase THAP9</fullName>
    </submittedName>
</protein>
<dbReference type="SMART" id="SM00980">
    <property type="entry name" value="THAP"/>
    <property type="match status" value="1"/>
</dbReference>
<dbReference type="PROSITE" id="PS50950">
    <property type="entry name" value="ZF_THAP"/>
    <property type="match status" value="1"/>
</dbReference>
<evidence type="ECO:0000256" key="4">
    <source>
        <dbReference type="ARBA" id="ARBA00023125"/>
    </source>
</evidence>
<dbReference type="GO" id="GO:0003677">
    <property type="term" value="F:DNA binding"/>
    <property type="evidence" value="ECO:0007669"/>
    <property type="project" value="UniProtKB-UniRule"/>
</dbReference>
<evidence type="ECO:0000256" key="3">
    <source>
        <dbReference type="ARBA" id="ARBA00022833"/>
    </source>
</evidence>
<dbReference type="EMBL" id="LNIX01000031">
    <property type="protein sequence ID" value="OXA40862.1"/>
    <property type="molecule type" value="Genomic_DNA"/>
</dbReference>
<keyword evidence="3" id="KW-0862">Zinc</keyword>
<dbReference type="OMA" id="HECTINR"/>
<dbReference type="InterPro" id="IPR048366">
    <property type="entry name" value="TNP-like_GBD"/>
</dbReference>
<feature type="domain" description="THAP-type" evidence="8">
    <location>
        <begin position="1"/>
        <end position="87"/>
    </location>
</feature>
<keyword evidence="6" id="KW-0175">Coiled coil</keyword>
<evidence type="ECO:0000256" key="7">
    <source>
        <dbReference type="SAM" id="MobiDB-lite"/>
    </source>
</evidence>
<evidence type="ECO:0000259" key="8">
    <source>
        <dbReference type="PROSITE" id="PS50950"/>
    </source>
</evidence>
<dbReference type="Pfam" id="PF21788">
    <property type="entry name" value="TNP-like_GBD"/>
    <property type="match status" value="1"/>
</dbReference>
<feature type="coiled-coil region" evidence="6">
    <location>
        <begin position="193"/>
        <end position="220"/>
    </location>
</feature>
<dbReference type="GO" id="GO:0008270">
    <property type="term" value="F:zinc ion binding"/>
    <property type="evidence" value="ECO:0007669"/>
    <property type="project" value="UniProtKB-KW"/>
</dbReference>
<dbReference type="InterPro" id="IPR021896">
    <property type="entry name" value="THAP9-like_HTH"/>
</dbReference>
<dbReference type="Pfam" id="PF12017">
    <property type="entry name" value="Tnp_P_element"/>
    <property type="match status" value="1"/>
</dbReference>
<feature type="compositionally biased region" description="Polar residues" evidence="7">
    <location>
        <begin position="112"/>
        <end position="122"/>
    </location>
</feature>
<name>A0A226D5M2_FOLCA</name>
<dbReference type="SUPFAM" id="SSF57716">
    <property type="entry name" value="Glucocorticoid receptor-like (DNA-binding domain)"/>
    <property type="match status" value="1"/>
</dbReference>
<dbReference type="PANTHER" id="PTHR47577:SF2">
    <property type="entry name" value="THAP DOMAIN CONTAINING 9"/>
    <property type="match status" value="1"/>
</dbReference>
<evidence type="ECO:0000313" key="10">
    <source>
        <dbReference type="Proteomes" id="UP000198287"/>
    </source>
</evidence>
<sequence>MKYRNTCAIPSCVEAYQKVAVRLSYHKFPNNADTRQKWIDVIRDVKDDPNWQPTKFATVCSLHFSEECFSITEQRRNLLSLAVPFLFLRRNQVEIHDSTNEETSENEITAHPPNQSENSEGSSKARKRLFQETFRDQLVDADVGTVSTTRSNNTEASESDISTYSIDVTPKSRKRIRSEHSYAASPGKTCNEVAKLRKQLQDLKNKNHNLEKKLARRDKAVRTVKDKLIKQQSLTNSQIDYLEDEFPALLQSIIKNETKSMQTKGKTGMAYSDEIKQFAATLHFYSPKAYNFLRDYLTLPHPHTISSWMKSSDCGPGFNVDVIRGLAEARQTDKSNVMAFRWLEEEAQFNVHALISDGNTANVSLFEAYGLKESIPRNERRIEFEDIVTSFPNPANESKSVCAIYDICHMLKLWRNLLAQCGDLVMKDGRVVSWKYLERLFQLQEHEQIRAGNKLNRNHLEFQNHKMNVRLAAQSLSKSNADAIVLCRDKLKLPEFQGSEGTTYFIYLLDQVFDILNPRNPAQQYHKAPLTVKNFQSQTEILYEFVEVVLGMTYTEVRQYKATDKKEARSTKKVKVLCQSARKRAALGFVVSIKSIINVSQNLLYRQDKPFKYVMTYRFSQDLLELFFSKVRGRFGRNDNPNVIQFKDAMKHIWHQNLLKSCNTGNCLEQMKEQIIPAGLLPLKPFKKKPRLEQLEFDDVEELESFELSVFPNPNYSFFYKNCIAYISGNVVRIVGSKLKCEKCVDGLLDTDVDKLHSQYRDLIIVKDKGGLYVPCQSVFRIIEMADMMFRGVVKEYGRPVNIPDLDKKITRLVMLRCLDYDIFPHLKQHIIDYDPLISTSHLHILVREIVLHFPRIRLFDYGKRFNSSSEISIRHLLKKVTLFKGK</sequence>
<evidence type="ECO:0000256" key="6">
    <source>
        <dbReference type="SAM" id="Coils"/>
    </source>
</evidence>
<evidence type="ECO:0000256" key="2">
    <source>
        <dbReference type="ARBA" id="ARBA00022771"/>
    </source>
</evidence>
<reference evidence="9 10" key="1">
    <citation type="submission" date="2015-12" db="EMBL/GenBank/DDBJ databases">
        <title>The genome of Folsomia candida.</title>
        <authorList>
            <person name="Faddeeva A."/>
            <person name="Derks M.F."/>
            <person name="Anvar Y."/>
            <person name="Smit S."/>
            <person name="Van Straalen N."/>
            <person name="Roelofs D."/>
        </authorList>
    </citation>
    <scope>NUCLEOTIDE SEQUENCE [LARGE SCALE GENOMIC DNA]</scope>
    <source>
        <strain evidence="9 10">VU population</strain>
        <tissue evidence="9">Whole body</tissue>
    </source>
</reference>
<evidence type="ECO:0000313" key="9">
    <source>
        <dbReference type="EMBL" id="OXA40862.1"/>
    </source>
</evidence>
<keyword evidence="10" id="KW-1185">Reference proteome</keyword>
<dbReference type="SMART" id="SM00692">
    <property type="entry name" value="DM3"/>
    <property type="match status" value="1"/>
</dbReference>
<organism evidence="9 10">
    <name type="scientific">Folsomia candida</name>
    <name type="common">Springtail</name>
    <dbReference type="NCBI Taxonomy" id="158441"/>
    <lineage>
        <taxon>Eukaryota</taxon>
        <taxon>Metazoa</taxon>
        <taxon>Ecdysozoa</taxon>
        <taxon>Arthropoda</taxon>
        <taxon>Hexapoda</taxon>
        <taxon>Collembola</taxon>
        <taxon>Entomobryomorpha</taxon>
        <taxon>Isotomoidea</taxon>
        <taxon>Isotomidae</taxon>
        <taxon>Proisotominae</taxon>
        <taxon>Folsomia</taxon>
    </lineage>
</organism>
<accession>A0A226D5M2</accession>
<keyword evidence="4 5" id="KW-0238">DNA-binding</keyword>
<proteinExistence type="predicted"/>
<dbReference type="OrthoDB" id="654211at2759"/>
<evidence type="ECO:0000256" key="5">
    <source>
        <dbReference type="PROSITE-ProRule" id="PRU00309"/>
    </source>
</evidence>
<dbReference type="PANTHER" id="PTHR47577">
    <property type="entry name" value="THAP DOMAIN-CONTAINING PROTEIN 6"/>
    <property type="match status" value="1"/>
</dbReference>
<keyword evidence="2 5" id="KW-0863">Zinc-finger</keyword>
<feature type="region of interest" description="Disordered" evidence="7">
    <location>
        <begin position="97"/>
        <end position="125"/>
    </location>
</feature>
<dbReference type="Pfam" id="PF22824">
    <property type="entry name" value="THAP9_C"/>
    <property type="match status" value="1"/>
</dbReference>
<gene>
    <name evidence="9" type="ORF">Fcan01_24283</name>
</gene>
<evidence type="ECO:0000256" key="1">
    <source>
        <dbReference type="ARBA" id="ARBA00022723"/>
    </source>
</evidence>
<dbReference type="Pfam" id="PF21789">
    <property type="entry name" value="TNP-like_RNaseH_C"/>
    <property type="match status" value="1"/>
</dbReference>
<dbReference type="Proteomes" id="UP000198287">
    <property type="component" value="Unassembled WGS sequence"/>
</dbReference>
<dbReference type="InterPro" id="IPR055035">
    <property type="entry name" value="THAP9_C"/>
</dbReference>
<dbReference type="AlphaFoldDB" id="A0A226D5M2"/>
<dbReference type="InterPro" id="IPR048367">
    <property type="entry name" value="TNP-like_RNaseH_C"/>
</dbReference>